<dbReference type="EMBL" id="JBCGEM010000001">
    <property type="protein sequence ID" value="MEM0622672.1"/>
    <property type="molecule type" value="Genomic_DNA"/>
</dbReference>
<dbReference type="InterPro" id="IPR016032">
    <property type="entry name" value="Sig_transdc_resp-reg_C-effctor"/>
</dbReference>
<dbReference type="GO" id="GO:0003677">
    <property type="term" value="F:DNA binding"/>
    <property type="evidence" value="ECO:0007669"/>
    <property type="project" value="UniProtKB-KW"/>
</dbReference>
<name>A0A285AXN8_9ENTR</name>
<dbReference type="Proteomes" id="UP001458070">
    <property type="component" value="Unassembled WGS sequence"/>
</dbReference>
<evidence type="ECO:0000313" key="2">
    <source>
        <dbReference type="EMBL" id="SNU33398.1"/>
    </source>
</evidence>
<keyword evidence="1" id="KW-0238">DNA-binding</keyword>
<organism evidence="2 3">
    <name type="scientific">Klebsiella grimontii</name>
    <dbReference type="NCBI Taxonomy" id="2058152"/>
    <lineage>
        <taxon>Bacteria</taxon>
        <taxon>Pseudomonadati</taxon>
        <taxon>Pseudomonadota</taxon>
        <taxon>Gammaproteobacteria</taxon>
        <taxon>Enterobacterales</taxon>
        <taxon>Enterobacteriaceae</taxon>
        <taxon>Klebsiella/Raoultella group</taxon>
        <taxon>Klebsiella</taxon>
    </lineage>
</organism>
<proteinExistence type="predicted"/>
<dbReference type="SUPFAM" id="SSF46894">
    <property type="entry name" value="C-terminal effector domain of the bipartite response regulators"/>
    <property type="match status" value="1"/>
</dbReference>
<reference evidence="1 4" key="3">
    <citation type="submission" date="2024-04" db="EMBL/GenBank/DDBJ databases">
        <title>Draft genome assemblies of urinary isolates.</title>
        <authorList>
            <person name="Appleberry H."/>
            <person name="Kula A."/>
            <person name="Wolfe A.J."/>
            <person name="Putonti C."/>
        </authorList>
    </citation>
    <scope>NUCLEOTIDE SEQUENCE [LARGE SCALE GENOMIC DNA]</scope>
    <source>
        <strain evidence="1 4">UMB12529</strain>
    </source>
</reference>
<reference evidence="3" key="2">
    <citation type="submission" date="2017-08" db="EMBL/GenBank/DDBJ databases">
        <authorList>
            <person name="Brisse S."/>
        </authorList>
    </citation>
    <scope>NUCLEOTIDE SEQUENCE [LARGE SCALE GENOMIC DNA]</scope>
    <source>
        <strain evidence="3">06D021</strain>
    </source>
</reference>
<protein>
    <submittedName>
        <fullName evidence="1">DNA-binding response regulator</fullName>
    </submittedName>
    <submittedName>
        <fullName evidence="2">Transcriptional regulator</fullName>
    </submittedName>
</protein>
<sequence>MSRRFFLYDKNIFFAEGVRSVVDDLAMHEGDCAFTRLDHFSELINTLRLPKQKDELRWVLCDVDSLPDERFNALYTIKEHYCRENQQLVILLSENNISLFFALHSLLPEASWLLKNESLDNFFKFIEGADSMPAEKIFFSRSLINYTRQKWLARDFNNSISSDDWWLMEEIFKGKSLSQISSEQKIDVRRLSRCKRGLMKKLNVKNNVELFNIFKCIVATPCV</sequence>
<dbReference type="Proteomes" id="UP000220639">
    <property type="component" value="Unassembled WGS sequence"/>
</dbReference>
<evidence type="ECO:0000313" key="1">
    <source>
        <dbReference type="EMBL" id="MEM0622672.1"/>
    </source>
</evidence>
<evidence type="ECO:0000313" key="3">
    <source>
        <dbReference type="Proteomes" id="UP000220639"/>
    </source>
</evidence>
<reference evidence="2" key="1">
    <citation type="submission" date="2017-08" db="EMBL/GenBank/DDBJ databases">
        <authorList>
            <person name="de Groot N.N."/>
        </authorList>
    </citation>
    <scope>NUCLEOTIDE SEQUENCE [LARGE SCALE GENOMIC DNA]</scope>
    <source>
        <strain evidence="2">06D021</strain>
    </source>
</reference>
<dbReference type="RefSeq" id="WP_024358479.1">
    <property type="nucleotide sequence ID" value="NZ_CABGKG010000003.1"/>
</dbReference>
<gene>
    <name evidence="1" type="ORF">AAFL32_02015</name>
    <name evidence="2" type="ORF">KOSB73_20183</name>
</gene>
<dbReference type="EMBL" id="FZTC01000012">
    <property type="protein sequence ID" value="SNU33398.1"/>
    <property type="molecule type" value="Genomic_DNA"/>
</dbReference>
<keyword evidence="4" id="KW-1185">Reference proteome</keyword>
<dbReference type="AlphaFoldDB" id="A0A285AXN8"/>
<accession>A0A285AXN8</accession>
<evidence type="ECO:0000313" key="4">
    <source>
        <dbReference type="Proteomes" id="UP001458070"/>
    </source>
</evidence>
<dbReference type="GO" id="GO:0006355">
    <property type="term" value="P:regulation of DNA-templated transcription"/>
    <property type="evidence" value="ECO:0007669"/>
    <property type="project" value="InterPro"/>
</dbReference>